<dbReference type="AlphaFoldDB" id="A0A6A7Y0F5"/>
<gene>
    <name evidence="1" type="ORF">F0357_04695</name>
</gene>
<comment type="caution">
    <text evidence="1">The sequence shown here is derived from an EMBL/GenBank/DDBJ whole genome shotgun (WGS) entry which is preliminary data.</text>
</comment>
<reference evidence="1 2" key="1">
    <citation type="submission" date="2019-09" db="EMBL/GenBank/DDBJ databases">
        <title>Segnochrobactrum spirostomi gen. nov., sp. nov., isolated from the ciliate Spirostomum cf. yagiui and description of a novel family, Segnochrobactraceae fam. nov. within the order Rhizobiales of the class Alphaproteobacteria.</title>
        <authorList>
            <person name="Akter S."/>
            <person name="Shazib S.U.A."/>
            <person name="Shin M.K."/>
        </authorList>
    </citation>
    <scope>NUCLEOTIDE SEQUENCE [LARGE SCALE GENOMIC DNA]</scope>
    <source>
        <strain evidence="1 2">Sp-1</strain>
    </source>
</reference>
<keyword evidence="2" id="KW-1185">Reference proteome</keyword>
<evidence type="ECO:0000313" key="2">
    <source>
        <dbReference type="Proteomes" id="UP000332515"/>
    </source>
</evidence>
<dbReference type="Proteomes" id="UP000332515">
    <property type="component" value="Unassembled WGS sequence"/>
</dbReference>
<accession>A0A6A7Y0F5</accession>
<organism evidence="1 2">
    <name type="scientific">Segnochrobactrum spirostomi</name>
    <dbReference type="NCBI Taxonomy" id="2608987"/>
    <lineage>
        <taxon>Bacteria</taxon>
        <taxon>Pseudomonadati</taxon>
        <taxon>Pseudomonadota</taxon>
        <taxon>Alphaproteobacteria</taxon>
        <taxon>Hyphomicrobiales</taxon>
        <taxon>Segnochrobactraceae</taxon>
        <taxon>Segnochrobactrum</taxon>
    </lineage>
</organism>
<proteinExistence type="predicted"/>
<evidence type="ECO:0000313" key="1">
    <source>
        <dbReference type="EMBL" id="MQT11978.1"/>
    </source>
</evidence>
<dbReference type="EMBL" id="VWNA01000001">
    <property type="protein sequence ID" value="MQT11978.1"/>
    <property type="molecule type" value="Genomic_DNA"/>
</dbReference>
<name>A0A6A7Y0F5_9HYPH</name>
<sequence length="54" mass="6542">MLKPVANKLAAAWKRMRDYDPERDYLNSARDLIDLERRQREIDRGKFRHSGYGY</sequence>
<protein>
    <submittedName>
        <fullName evidence="1">DUF3563 domain-containing protein</fullName>
    </submittedName>
</protein>
<dbReference type="RefSeq" id="WP_153479309.1">
    <property type="nucleotide sequence ID" value="NZ_VWNA01000001.1"/>
</dbReference>